<dbReference type="GO" id="GO:0016787">
    <property type="term" value="F:hydrolase activity"/>
    <property type="evidence" value="ECO:0007669"/>
    <property type="project" value="UniProtKB-KW"/>
</dbReference>
<dbReference type="OrthoDB" id="9806180at2"/>
<feature type="region of interest" description="Disordered" evidence="3">
    <location>
        <begin position="1"/>
        <end position="39"/>
    </location>
</feature>
<reference evidence="5 6" key="1">
    <citation type="submission" date="2019-03" db="EMBL/GenBank/DDBJ databases">
        <title>Genomic Encyclopedia of Type Strains, Phase IV (KMG-IV): sequencing the most valuable type-strain genomes for metagenomic binning, comparative biology and taxonomic classification.</title>
        <authorList>
            <person name="Goeker M."/>
        </authorList>
    </citation>
    <scope>NUCLEOTIDE SEQUENCE [LARGE SCALE GENOMIC DNA]</scope>
    <source>
        <strain evidence="5 6">DSM 2132</strain>
    </source>
</reference>
<comment type="caution">
    <text evidence="5">The sequence shown here is derived from an EMBL/GenBank/DDBJ whole genome shotgun (WGS) entry which is preliminary data.</text>
</comment>
<evidence type="ECO:0000313" key="6">
    <source>
        <dbReference type="Proteomes" id="UP000295399"/>
    </source>
</evidence>
<dbReference type="PANTHER" id="PTHR48081">
    <property type="entry name" value="AB HYDROLASE SUPERFAMILY PROTEIN C4A8.06C"/>
    <property type="match status" value="1"/>
</dbReference>
<evidence type="ECO:0000256" key="3">
    <source>
        <dbReference type="SAM" id="MobiDB-lite"/>
    </source>
</evidence>
<dbReference type="Proteomes" id="UP000295399">
    <property type="component" value="Unassembled WGS sequence"/>
</dbReference>
<evidence type="ECO:0000256" key="1">
    <source>
        <dbReference type="ARBA" id="ARBA00010515"/>
    </source>
</evidence>
<dbReference type="SUPFAM" id="SSF53474">
    <property type="entry name" value="alpha/beta-Hydrolases"/>
    <property type="match status" value="1"/>
</dbReference>
<dbReference type="InterPro" id="IPR013094">
    <property type="entry name" value="AB_hydrolase_3"/>
</dbReference>
<dbReference type="RefSeq" id="WP_132707794.1">
    <property type="nucleotide sequence ID" value="NZ_JACIGF010000003.1"/>
</dbReference>
<proteinExistence type="inferred from homology"/>
<dbReference type="InterPro" id="IPR029058">
    <property type="entry name" value="AB_hydrolase_fold"/>
</dbReference>
<dbReference type="InterPro" id="IPR050300">
    <property type="entry name" value="GDXG_lipolytic_enzyme"/>
</dbReference>
<name>A0A4V2SPR6_RHOSA</name>
<organism evidence="5 6">
    <name type="scientific">Rhodothalassium salexigens DSM 2132</name>
    <dbReference type="NCBI Taxonomy" id="1188247"/>
    <lineage>
        <taxon>Bacteria</taxon>
        <taxon>Pseudomonadati</taxon>
        <taxon>Pseudomonadota</taxon>
        <taxon>Alphaproteobacteria</taxon>
        <taxon>Rhodothalassiales</taxon>
        <taxon>Rhodothalassiaceae</taxon>
        <taxon>Rhodothalassium</taxon>
    </lineage>
</organism>
<dbReference type="EMBL" id="SLXO01000003">
    <property type="protein sequence ID" value="TCP36236.1"/>
    <property type="molecule type" value="Genomic_DNA"/>
</dbReference>
<dbReference type="InParanoid" id="A0A4V2SPR6"/>
<dbReference type="Pfam" id="PF07859">
    <property type="entry name" value="Abhydrolase_3"/>
    <property type="match status" value="1"/>
</dbReference>
<keyword evidence="6" id="KW-1185">Reference proteome</keyword>
<feature type="domain" description="Alpha/beta hydrolase fold-3" evidence="4">
    <location>
        <begin position="119"/>
        <end position="324"/>
    </location>
</feature>
<evidence type="ECO:0000313" key="5">
    <source>
        <dbReference type="EMBL" id="TCP36236.1"/>
    </source>
</evidence>
<dbReference type="FunCoup" id="A0A4V2SPR6">
    <property type="interactions" value="302"/>
</dbReference>
<keyword evidence="2" id="KW-0378">Hydrolase</keyword>
<evidence type="ECO:0000259" key="4">
    <source>
        <dbReference type="Pfam" id="PF07859"/>
    </source>
</evidence>
<comment type="similarity">
    <text evidence="1">Belongs to the 'GDXG' lipolytic enzyme family.</text>
</comment>
<evidence type="ECO:0000256" key="2">
    <source>
        <dbReference type="ARBA" id="ARBA00022801"/>
    </source>
</evidence>
<dbReference type="AlphaFoldDB" id="A0A4V2SPR6"/>
<dbReference type="Gene3D" id="3.40.50.1820">
    <property type="entry name" value="alpha/beta hydrolase"/>
    <property type="match status" value="1"/>
</dbReference>
<sequence length="350" mass="36525">MTASDPDPMGPSKPWSTPTATPEPRARATNGSVAEPAPLNPAAAAKVRRLTRLQPPDRWALGTWRLRLGYRLVSALEGLPDPPGVATRTLSTAGAAGTLRALLHTPPARSDRATAAGLIVHFHGGGFCIGSPWTHARACRALAAASGAPVLSVHYRRAPEHRFPAAHDDAWAALCWAAQAAPRLGAAPGRLLVAGESAGGNLAAVCARRAATDGGPALAGQVLLYPVLDMVTDRASLHRFATGHILTRALYDWFKAQYIPGADRRDPRISPALAPVPDGLCPALVVPATADMLHDETVAYHHTLSSAGVSSQLHPAQGLFHDCLQLGRGLPDAAALMAAVGAWCAERLSS</sequence>
<dbReference type="InterPro" id="IPR002168">
    <property type="entry name" value="Lipase_GDXG_HIS_AS"/>
</dbReference>
<dbReference type="PANTHER" id="PTHR48081:SF8">
    <property type="entry name" value="ALPHA_BETA HYDROLASE FOLD-3 DOMAIN-CONTAINING PROTEIN-RELATED"/>
    <property type="match status" value="1"/>
</dbReference>
<protein>
    <submittedName>
        <fullName evidence="5">Acetyl esterase</fullName>
    </submittedName>
</protein>
<accession>A0A4V2SPR6</accession>
<dbReference type="PROSITE" id="PS01173">
    <property type="entry name" value="LIPASE_GDXG_HIS"/>
    <property type="match status" value="1"/>
</dbReference>
<gene>
    <name evidence="5" type="ORF">EV659_103123</name>
</gene>